<dbReference type="Pfam" id="PF04998">
    <property type="entry name" value="RNA_pol_Rpb1_5"/>
    <property type="match status" value="1"/>
</dbReference>
<protein>
    <recommendedName>
        <fullName evidence="7">DNA-directed RNA polymerase subunit</fullName>
        <ecNumber evidence="7">2.7.7.6</ecNumber>
    </recommendedName>
</protein>
<evidence type="ECO:0000256" key="8">
    <source>
        <dbReference type="SAM" id="MobiDB-lite"/>
    </source>
</evidence>
<dbReference type="InterPro" id="IPR045867">
    <property type="entry name" value="DNA-dir_RpoC_beta_prime"/>
</dbReference>
<dbReference type="Pfam" id="PF00623">
    <property type="entry name" value="RNA_pol_Rpb1_2"/>
    <property type="match status" value="1"/>
</dbReference>
<dbReference type="GO" id="GO:0000428">
    <property type="term" value="C:DNA-directed RNA polymerase complex"/>
    <property type="evidence" value="ECO:0007669"/>
    <property type="project" value="UniProtKB-KW"/>
</dbReference>
<evidence type="ECO:0000256" key="6">
    <source>
        <dbReference type="ARBA" id="ARBA00048552"/>
    </source>
</evidence>
<dbReference type="Proteomes" id="UP001159364">
    <property type="component" value="Linkage Group LG01"/>
</dbReference>
<keyword evidence="1 7" id="KW-0240">DNA-directed RNA polymerase</keyword>
<dbReference type="GO" id="GO:0006351">
    <property type="term" value="P:DNA-templated transcription"/>
    <property type="evidence" value="ECO:0007669"/>
    <property type="project" value="InterPro"/>
</dbReference>
<dbReference type="Gene3D" id="3.10.450.40">
    <property type="match status" value="1"/>
</dbReference>
<dbReference type="SUPFAM" id="SSF64484">
    <property type="entry name" value="beta and beta-prime subunits of DNA dependent RNA-polymerase"/>
    <property type="match status" value="1"/>
</dbReference>
<dbReference type="InterPro" id="IPR042102">
    <property type="entry name" value="RNA_pol_Rpb1_3_sf"/>
</dbReference>
<dbReference type="InterPro" id="IPR007080">
    <property type="entry name" value="RNA_pol_Rpb1_1"/>
</dbReference>
<feature type="region of interest" description="Disordered" evidence="8">
    <location>
        <begin position="1322"/>
        <end position="1344"/>
    </location>
</feature>
<feature type="domain" description="RNA polymerase N-terminal" evidence="9">
    <location>
        <begin position="214"/>
        <end position="513"/>
    </location>
</feature>
<reference evidence="10 11" key="1">
    <citation type="submission" date="2021-09" db="EMBL/GenBank/DDBJ databases">
        <title>Genomic insights and catalytic innovation underlie evolution of tropane alkaloids biosynthesis.</title>
        <authorList>
            <person name="Wang Y.-J."/>
            <person name="Tian T."/>
            <person name="Huang J.-P."/>
            <person name="Huang S.-X."/>
        </authorList>
    </citation>
    <scope>NUCLEOTIDE SEQUENCE [LARGE SCALE GENOMIC DNA]</scope>
    <source>
        <strain evidence="10">KIB-2018</strain>
        <tissue evidence="10">Leaf</tissue>
    </source>
</reference>
<dbReference type="PANTHER" id="PTHR19376">
    <property type="entry name" value="DNA-DIRECTED RNA POLYMERASE"/>
    <property type="match status" value="1"/>
</dbReference>
<dbReference type="SMART" id="SM00663">
    <property type="entry name" value="RPOLA_N"/>
    <property type="match status" value="1"/>
</dbReference>
<feature type="compositionally biased region" description="Polar residues" evidence="8">
    <location>
        <begin position="1437"/>
        <end position="1448"/>
    </location>
</feature>
<dbReference type="InterPro" id="IPR006592">
    <property type="entry name" value="RNA_pol_N"/>
</dbReference>
<name>A0AAV8U7G3_9ROSI</name>
<dbReference type="InterPro" id="IPR007066">
    <property type="entry name" value="RNA_pol_Rpb1_3"/>
</dbReference>
<comment type="catalytic activity">
    <reaction evidence="6 7">
        <text>RNA(n) + a ribonucleoside 5'-triphosphate = RNA(n+1) + diphosphate</text>
        <dbReference type="Rhea" id="RHEA:21248"/>
        <dbReference type="Rhea" id="RHEA-COMP:14527"/>
        <dbReference type="Rhea" id="RHEA-COMP:17342"/>
        <dbReference type="ChEBI" id="CHEBI:33019"/>
        <dbReference type="ChEBI" id="CHEBI:61557"/>
        <dbReference type="ChEBI" id="CHEBI:140395"/>
        <dbReference type="EC" id="2.7.7.6"/>
    </reaction>
</comment>
<dbReference type="EMBL" id="JAIWQS010000001">
    <property type="protein sequence ID" value="KAJ8774275.1"/>
    <property type="molecule type" value="Genomic_DNA"/>
</dbReference>
<dbReference type="InterPro" id="IPR007081">
    <property type="entry name" value="RNA_pol_Rpb1_5"/>
</dbReference>
<feature type="compositionally biased region" description="Polar residues" evidence="8">
    <location>
        <begin position="1585"/>
        <end position="1595"/>
    </location>
</feature>
<feature type="region of interest" description="Disordered" evidence="8">
    <location>
        <begin position="1499"/>
        <end position="1703"/>
    </location>
</feature>
<dbReference type="GO" id="GO:0003899">
    <property type="term" value="F:DNA-directed RNA polymerase activity"/>
    <property type="evidence" value="ECO:0007669"/>
    <property type="project" value="UniProtKB-EC"/>
</dbReference>
<proteinExistence type="inferred from homology"/>
<dbReference type="GO" id="GO:0003677">
    <property type="term" value="F:DNA binding"/>
    <property type="evidence" value="ECO:0007669"/>
    <property type="project" value="InterPro"/>
</dbReference>
<keyword evidence="5 7" id="KW-0804">Transcription</keyword>
<evidence type="ECO:0000313" key="10">
    <source>
        <dbReference type="EMBL" id="KAJ8774275.1"/>
    </source>
</evidence>
<feature type="compositionally biased region" description="Polar residues" evidence="8">
    <location>
        <begin position="1511"/>
        <end position="1525"/>
    </location>
</feature>
<evidence type="ECO:0000313" key="11">
    <source>
        <dbReference type="Proteomes" id="UP001159364"/>
    </source>
</evidence>
<sequence length="1903" mass="211218">MSRILLTLREMEENLHPSIFEGEIVGIKFGLATQKEISTASISECPISHSFQLTNPFLGLPLEFGKCESCGTSELGECEGHFGYIELPTAIYHPSHVSELKRMLSLLCLKCLKLKTNKMKNNNGIADQLISCCEEATKVSVSEVKTSDGVSYLQLKVPRKQFKEGLWNFLGRYGVCYGDDHIRTLLPSEAMEILKRIPQETRRKLATKGYFPQDGYILRYLPVPPNCLSMPEISDGVSVMSSDLSVSMLKKVLRQIEMIRRSRSGTPNFESHQVEAIDLQSVVNQYLQVRGTSKSSRDVDVRYAKGKESGESSTKAWLEKMKTLFIRKGSGFSSRSVITGDAYKLVNEIGIPSEIARRITFEERVNVHNKDYLQKLVDNNLCLTYKDGSTTFSLREGSKGHTFLRLGQVVHRRIMDGDIVFINRPPTTHKHSLQALSVYVHDDHTVKINPLICGPLSADFDGDCIHLFYPQSLSAKSEVLELFSVEKQLVSSHSGHLNLQFTTDSLLSLKTMLKTYFFNRATSQQLAMFLSFSLPHPSLSKTLNFGPFWTALQIIQSALPTSFKCSGDSYLISEGEIVKFDLNRDALQSVINEVMTSIFFERGPKSVLQFFNYMQPLLMENLFSKGFSFSLEDFYLSKAFRSKISENFKAIAPLLRNLRSSYNVVVERQLETHIRNARRPVANFIVNSSVLGDLIDAKSDSSITKVAQQIGFLGLQLSDRGKLYSKILADDMVEHFGSKYPIDNSDYHSLQYGLICNCFFHGLDPYEEMVHSISTREVMVRSSRGLSEPGTLFKNLMAILRDVVICYDGTIRNACSNSIIQLEYGVNAGTKSQDLFPAGEPVGVLAATAMSNPAYKAVLDSTPSSNSSWELMKEILLCKASFKNDFNDRRVILYLRNCECGKKYCQEKAAYLVKNHLEKITLKDVISCFMIEYTRPQTMVEQIASGLIGHLHLKKVKLQELNVSMQVILQKCEETVKSYLKKKKIGHYFKNTTLSISERCSFRHFCSDQSTDEPCLLFFRQGVEDFPLDYLSSIFADVIYPIFLETIIKGDHRICSANIVWVSPDTPLWMRHPSETSEGALALDIVVQKSVAKQSGDAWRTVLDSCLPVLHLIDTRHSVPYAIKQVQELLGISCAFETAVQHLATSVKMVAKGLLKEHLILLANSMTCTGSLVGFNSGGYRALSHSLDIHVPFTEATLFTPRRCFERAAEKCHVDTLSSVVASCSWGKHVAVGTGSRFDVLWETKNIQACFDRDGSIDVCQFLNMMSGAANGEDSVTACLGQEVDDLVHEDDANDWSLSPDRNALDKPSFEDSLEFDWDAAPQKESNWSSGWDPEAASANDSGWKTAKAKTCDLQSKSQEDSAWGADASKVCKGEDLVLSSWDTEAAKTKASSGWGTGKSKSHDSTSKTQEGSAWVANSSKVNEVEDLALSGWGGWNTESANPNTSSGWGTGKPKTHGLRSNAEEDSAWGVDTSGNSKGEGLASSGWVGWEAANPIASSGWDIGKAKTCDLRSNPQQDPTQGVDTSRNRKGEDFAFSGWGGRETEASKPSASSGWETGKAETYGLKSKPHEESALDAGIFKDSSGETIDLTSKSQGGSGWVAVSSRDGTDDEAWKSETHKSMPWSSWGMERSEKQDNVPSKGQEEPARSNNWDAGSGLAEESKDMDESSSAWENIKSDAGSGASEKENPPMMNQGEESSGWDKVTTDQSVSVWAASTAQKSSLKSKGWGPNSGDWKIKKNHPAKVPGIVSCEPGLSGLYTMTRQRLDTFTSEEQDILSDVEPLMQSIRRIMHQSGCNDGDPLSADDQSYVLDNVFNYHPDKAVKMGTGIDYITVSKHIGFQDSRCFYVVSTDGCKRDFSYRKCLENYVKGKYPELGPDFVEKYFTRSRPRGNRQRNPGDETKQ</sequence>
<keyword evidence="11" id="KW-1185">Reference proteome</keyword>
<keyword evidence="2 7" id="KW-0808">Transferase</keyword>
<feature type="compositionally biased region" description="Basic and acidic residues" evidence="8">
    <location>
        <begin position="1630"/>
        <end position="1647"/>
    </location>
</feature>
<comment type="similarity">
    <text evidence="7">Belongs to the RNA polymerase beta' chain family.</text>
</comment>
<evidence type="ECO:0000256" key="2">
    <source>
        <dbReference type="ARBA" id="ARBA00022679"/>
    </source>
</evidence>
<evidence type="ECO:0000256" key="4">
    <source>
        <dbReference type="ARBA" id="ARBA00022833"/>
    </source>
</evidence>
<dbReference type="InterPro" id="IPR044893">
    <property type="entry name" value="RNA_pol_Rpb1_clamp_domain"/>
</dbReference>
<keyword evidence="3 7" id="KW-0548">Nucleotidyltransferase</keyword>
<dbReference type="Gene3D" id="3.30.1490.180">
    <property type="entry name" value="RNA polymerase ii"/>
    <property type="match status" value="1"/>
</dbReference>
<gene>
    <name evidence="10" type="ORF">K2173_009706</name>
</gene>
<feature type="compositionally biased region" description="Polar residues" evidence="8">
    <location>
        <begin position="1407"/>
        <end position="1418"/>
    </location>
</feature>
<feature type="region of interest" description="Disordered" evidence="8">
    <location>
        <begin position="1434"/>
        <end position="1484"/>
    </location>
</feature>
<dbReference type="InterPro" id="IPR000722">
    <property type="entry name" value="RNA_pol_asu"/>
</dbReference>
<dbReference type="Pfam" id="PF04983">
    <property type="entry name" value="RNA_pol_Rpb1_3"/>
    <property type="match status" value="1"/>
</dbReference>
<comment type="function">
    <text evidence="7">DNA-dependent RNA polymerase catalyzes the transcription of DNA into RNA using the four ribonucleoside triphosphates as substrates.</text>
</comment>
<evidence type="ECO:0000256" key="7">
    <source>
        <dbReference type="RuleBase" id="RU004279"/>
    </source>
</evidence>
<evidence type="ECO:0000259" key="9">
    <source>
        <dbReference type="SMART" id="SM00663"/>
    </source>
</evidence>
<dbReference type="EC" id="2.7.7.6" evidence="7"/>
<dbReference type="Pfam" id="PF11523">
    <property type="entry name" value="DUF3223"/>
    <property type="match status" value="1"/>
</dbReference>
<dbReference type="Pfam" id="PF04997">
    <property type="entry name" value="RNA_pol_Rpb1_1"/>
    <property type="match status" value="1"/>
</dbReference>
<comment type="caution">
    <text evidence="10">The sequence shown here is derived from an EMBL/GenBank/DDBJ whole genome shotgun (WGS) entry which is preliminary data.</text>
</comment>
<keyword evidence="4" id="KW-0862">Zinc</keyword>
<evidence type="ECO:0000256" key="3">
    <source>
        <dbReference type="ARBA" id="ARBA00022695"/>
    </source>
</evidence>
<dbReference type="Gene3D" id="4.10.860.120">
    <property type="entry name" value="RNA polymerase II, clamp domain"/>
    <property type="match status" value="1"/>
</dbReference>
<dbReference type="PANTHER" id="PTHR19376:SF51">
    <property type="entry name" value="DNA-DIRECTED RNA POLYMERASE V SUBUNIT 1"/>
    <property type="match status" value="1"/>
</dbReference>
<organism evidence="10 11">
    <name type="scientific">Erythroxylum novogranatense</name>
    <dbReference type="NCBI Taxonomy" id="1862640"/>
    <lineage>
        <taxon>Eukaryota</taxon>
        <taxon>Viridiplantae</taxon>
        <taxon>Streptophyta</taxon>
        <taxon>Embryophyta</taxon>
        <taxon>Tracheophyta</taxon>
        <taxon>Spermatophyta</taxon>
        <taxon>Magnoliopsida</taxon>
        <taxon>eudicotyledons</taxon>
        <taxon>Gunneridae</taxon>
        <taxon>Pentapetalae</taxon>
        <taxon>rosids</taxon>
        <taxon>fabids</taxon>
        <taxon>Malpighiales</taxon>
        <taxon>Erythroxylaceae</taxon>
        <taxon>Erythroxylum</taxon>
    </lineage>
</organism>
<accession>A0AAV8U7G3</accession>
<dbReference type="Gene3D" id="1.10.274.100">
    <property type="entry name" value="RNA polymerase Rpb1, domain 3"/>
    <property type="match status" value="1"/>
</dbReference>
<feature type="region of interest" description="Disordered" evidence="8">
    <location>
        <begin position="1386"/>
        <end position="1418"/>
    </location>
</feature>
<dbReference type="Gene3D" id="2.40.40.20">
    <property type="match status" value="1"/>
</dbReference>
<evidence type="ECO:0000256" key="5">
    <source>
        <dbReference type="ARBA" id="ARBA00023163"/>
    </source>
</evidence>
<evidence type="ECO:0000256" key="1">
    <source>
        <dbReference type="ARBA" id="ARBA00022478"/>
    </source>
</evidence>